<dbReference type="InterPro" id="IPR051458">
    <property type="entry name" value="Cyt/Met_Dipeptidase"/>
</dbReference>
<sequence>MINTLKKFISIKTIANNKEANLEGIQLVKDLLEKIGFTISIEGDSPYNQPVIIAKYTNVDSSKKVTLYNHYDVEKINKKEKWKTDPFVLTETDGRYYARGIADNKGILICRIFALLEMKEKGLEIPNILWIIQGEEEVAGKTPFDVIPKHIAEFGAKIYVEETGVNKGEIPVIFYLPITKKQPSFLTELNNALYNGDAIFDNRSLSKFTKCPFVSNIPEGGFYIGFGPNDGRCNIHRENESLDMIKLEKHKQVFTRFIQWINKTEI</sequence>
<evidence type="ECO:0000256" key="2">
    <source>
        <dbReference type="ARBA" id="ARBA00022723"/>
    </source>
</evidence>
<name>A0A3D9H077_9FLAO</name>
<evidence type="ECO:0000313" key="5">
    <source>
        <dbReference type="Proteomes" id="UP000256980"/>
    </source>
</evidence>
<dbReference type="EMBL" id="QRDV01000007">
    <property type="protein sequence ID" value="RED42912.1"/>
    <property type="molecule type" value="Genomic_DNA"/>
</dbReference>
<organism evidence="4 5">
    <name type="scientific">Winogradskyella eximia</name>
    <dbReference type="NCBI Taxonomy" id="262006"/>
    <lineage>
        <taxon>Bacteria</taxon>
        <taxon>Pseudomonadati</taxon>
        <taxon>Bacteroidota</taxon>
        <taxon>Flavobacteriia</taxon>
        <taxon>Flavobacteriales</taxon>
        <taxon>Flavobacteriaceae</taxon>
        <taxon>Winogradskyella</taxon>
    </lineage>
</organism>
<dbReference type="PANTHER" id="PTHR43270:SF8">
    <property type="entry name" value="DI- AND TRIPEPTIDASE DUG2-RELATED"/>
    <property type="match status" value="1"/>
</dbReference>
<dbReference type="Proteomes" id="UP000256980">
    <property type="component" value="Unassembled WGS sequence"/>
</dbReference>
<dbReference type="RefSeq" id="WP_115818103.1">
    <property type="nucleotide sequence ID" value="NZ_QRDV01000007.1"/>
</dbReference>
<accession>A0A3D9H077</accession>
<protein>
    <submittedName>
        <fullName evidence="4">Peptidase M20/M25/M40-like protein</fullName>
    </submittedName>
</protein>
<proteinExistence type="predicted"/>
<dbReference type="Gene3D" id="3.40.630.10">
    <property type="entry name" value="Zn peptidases"/>
    <property type="match status" value="1"/>
</dbReference>
<keyword evidence="2" id="KW-0479">Metal-binding</keyword>
<comment type="caution">
    <text evidence="4">The sequence shown here is derived from an EMBL/GenBank/DDBJ whole genome shotgun (WGS) entry which is preliminary data.</text>
</comment>
<evidence type="ECO:0000256" key="1">
    <source>
        <dbReference type="ARBA" id="ARBA00022670"/>
    </source>
</evidence>
<dbReference type="GO" id="GO:0046872">
    <property type="term" value="F:metal ion binding"/>
    <property type="evidence" value="ECO:0007669"/>
    <property type="project" value="UniProtKB-KW"/>
</dbReference>
<dbReference type="GO" id="GO:0006508">
    <property type="term" value="P:proteolysis"/>
    <property type="evidence" value="ECO:0007669"/>
    <property type="project" value="UniProtKB-KW"/>
</dbReference>
<dbReference type="SUPFAM" id="SSF53187">
    <property type="entry name" value="Zn-dependent exopeptidases"/>
    <property type="match status" value="1"/>
</dbReference>
<gene>
    <name evidence="4" type="ORF">DFQ10_10797</name>
</gene>
<dbReference type="GO" id="GO:0006751">
    <property type="term" value="P:glutathione catabolic process"/>
    <property type="evidence" value="ECO:0007669"/>
    <property type="project" value="TreeGrafter"/>
</dbReference>
<reference evidence="4 5" key="1">
    <citation type="submission" date="2018-07" db="EMBL/GenBank/DDBJ databases">
        <title>Genomic Encyclopedia of Type Strains, Phase III (KMG-III): the genomes of soil and plant-associated and newly described type strains.</title>
        <authorList>
            <person name="Whitman W."/>
        </authorList>
    </citation>
    <scope>NUCLEOTIDE SEQUENCE [LARGE SCALE GENOMIC DNA]</scope>
    <source>
        <strain evidence="4 5">CECT 7946</strain>
    </source>
</reference>
<evidence type="ECO:0000256" key="3">
    <source>
        <dbReference type="ARBA" id="ARBA00022801"/>
    </source>
</evidence>
<dbReference type="Pfam" id="PF01546">
    <property type="entry name" value="Peptidase_M20"/>
    <property type="match status" value="1"/>
</dbReference>
<keyword evidence="5" id="KW-1185">Reference proteome</keyword>
<keyword evidence="1" id="KW-0645">Protease</keyword>
<dbReference type="GO" id="GO:0008233">
    <property type="term" value="F:peptidase activity"/>
    <property type="evidence" value="ECO:0007669"/>
    <property type="project" value="UniProtKB-KW"/>
</dbReference>
<dbReference type="PANTHER" id="PTHR43270">
    <property type="entry name" value="BETA-ALA-HIS DIPEPTIDASE"/>
    <property type="match status" value="1"/>
</dbReference>
<dbReference type="OrthoDB" id="9792335at2"/>
<dbReference type="AlphaFoldDB" id="A0A3D9H077"/>
<evidence type="ECO:0000313" key="4">
    <source>
        <dbReference type="EMBL" id="RED42912.1"/>
    </source>
</evidence>
<dbReference type="InterPro" id="IPR002933">
    <property type="entry name" value="Peptidase_M20"/>
</dbReference>
<keyword evidence="3" id="KW-0378">Hydrolase</keyword>